<dbReference type="AlphaFoldDB" id="B3SAH2"/>
<evidence type="ECO:0000256" key="4">
    <source>
        <dbReference type="ARBA" id="ARBA00022490"/>
    </source>
</evidence>
<evidence type="ECO:0000256" key="2">
    <source>
        <dbReference type="ARBA" id="ARBA00004496"/>
    </source>
</evidence>
<dbReference type="PANTHER" id="PTHR10741">
    <property type="entry name" value="TRANSLIN AND TRANSLIN ASSOCIATED PROTEIN X"/>
    <property type="match status" value="1"/>
</dbReference>
<dbReference type="CTD" id="6758475"/>
<evidence type="ECO:0000313" key="7">
    <source>
        <dbReference type="EMBL" id="EDV20259.1"/>
    </source>
</evidence>
<feature type="non-terminal residue" evidence="7">
    <location>
        <position position="206"/>
    </location>
</feature>
<dbReference type="eggNOG" id="KOG3066">
    <property type="taxonomic scope" value="Eukaryota"/>
</dbReference>
<reference evidence="7 8" key="1">
    <citation type="journal article" date="2008" name="Nature">
        <title>The Trichoplax genome and the nature of placozoans.</title>
        <authorList>
            <person name="Srivastava M."/>
            <person name="Begovic E."/>
            <person name="Chapman J."/>
            <person name="Putnam N.H."/>
            <person name="Hellsten U."/>
            <person name="Kawashima T."/>
            <person name="Kuo A."/>
            <person name="Mitros T."/>
            <person name="Salamov A."/>
            <person name="Carpenter M.L."/>
            <person name="Signorovitch A.Y."/>
            <person name="Moreno M.A."/>
            <person name="Kamm K."/>
            <person name="Grimwood J."/>
            <person name="Schmutz J."/>
            <person name="Shapiro H."/>
            <person name="Grigoriev I.V."/>
            <person name="Buss L.W."/>
            <person name="Schierwater B."/>
            <person name="Dellaporta S.L."/>
            <person name="Rokhsar D.S."/>
        </authorList>
    </citation>
    <scope>NUCLEOTIDE SEQUENCE [LARGE SCALE GENOMIC DNA]</scope>
    <source>
        <strain evidence="7 8">Grell-BS-1999</strain>
    </source>
</reference>
<keyword evidence="8" id="KW-1185">Reference proteome</keyword>
<evidence type="ECO:0000256" key="3">
    <source>
        <dbReference type="ARBA" id="ARBA00005902"/>
    </source>
</evidence>
<accession>B3SAH2</accession>
<dbReference type="SUPFAM" id="SSF74784">
    <property type="entry name" value="Translin"/>
    <property type="match status" value="1"/>
</dbReference>
<keyword evidence="6" id="KW-0460">Magnesium</keyword>
<dbReference type="InterPro" id="IPR002848">
    <property type="entry name" value="Translin_fam"/>
</dbReference>
<dbReference type="Pfam" id="PF01997">
    <property type="entry name" value="Translin"/>
    <property type="match status" value="1"/>
</dbReference>
<dbReference type="InParanoid" id="B3SAH2"/>
<evidence type="ECO:0000256" key="6">
    <source>
        <dbReference type="PIRSR" id="PIRSR602848-1"/>
    </source>
</evidence>
<name>B3SAH2_TRIAD</name>
<keyword evidence="6" id="KW-0479">Metal-binding</keyword>
<dbReference type="EMBL" id="DS985261">
    <property type="protein sequence ID" value="EDV20259.1"/>
    <property type="molecule type" value="Genomic_DNA"/>
</dbReference>
<comment type="similarity">
    <text evidence="3">Belongs to the translin family.</text>
</comment>
<feature type="binding site" evidence="6">
    <location>
        <position position="137"/>
    </location>
    <ligand>
        <name>Mg(2+)</name>
        <dbReference type="ChEBI" id="CHEBI:18420"/>
    </ligand>
</feature>
<dbReference type="Gene3D" id="1.20.58.190">
    <property type="entry name" value="Translin, domain 1"/>
    <property type="match status" value="1"/>
</dbReference>
<dbReference type="Proteomes" id="UP000009022">
    <property type="component" value="Unassembled WGS sequence"/>
</dbReference>
<dbReference type="GO" id="GO:0005634">
    <property type="term" value="C:nucleus"/>
    <property type="evidence" value="ECO:0000318"/>
    <property type="project" value="GO_Central"/>
</dbReference>
<gene>
    <name evidence="7" type="ORF">TRIADDRAFT_5203</name>
</gene>
<keyword evidence="4" id="KW-0963">Cytoplasm</keyword>
<evidence type="ECO:0000313" key="8">
    <source>
        <dbReference type="Proteomes" id="UP000009022"/>
    </source>
</evidence>
<dbReference type="InterPro" id="IPR016068">
    <property type="entry name" value="Translin_N"/>
</dbReference>
<dbReference type="InterPro" id="IPR016069">
    <property type="entry name" value="Translin_C"/>
</dbReference>
<dbReference type="FunCoup" id="B3SAH2">
    <property type="interactions" value="2077"/>
</dbReference>
<dbReference type="GO" id="GO:0003723">
    <property type="term" value="F:RNA binding"/>
    <property type="evidence" value="ECO:0000318"/>
    <property type="project" value="GO_Central"/>
</dbReference>
<dbReference type="GO" id="GO:0043565">
    <property type="term" value="F:sequence-specific DNA binding"/>
    <property type="evidence" value="ECO:0007669"/>
    <property type="project" value="InterPro"/>
</dbReference>
<feature type="binding site" evidence="6">
    <location>
        <position position="92"/>
    </location>
    <ligand>
        <name>Mg(2+)</name>
        <dbReference type="ChEBI" id="CHEBI:18420"/>
    </ligand>
</feature>
<protein>
    <recommendedName>
        <fullName evidence="9">Translin-associated protein X</fullName>
    </recommendedName>
</protein>
<dbReference type="OMA" id="ENACCAL"/>
<dbReference type="STRING" id="10228.B3SAH2"/>
<comment type="subcellular location">
    <subcellularLocation>
        <location evidence="2">Cytoplasm</location>
    </subcellularLocation>
    <subcellularLocation>
        <location evidence="1">Nucleus</location>
    </subcellularLocation>
</comment>
<dbReference type="Gene3D" id="1.20.58.200">
    <property type="entry name" value="Translin, domain 2"/>
    <property type="match status" value="1"/>
</dbReference>
<organism evidence="7 8">
    <name type="scientific">Trichoplax adhaerens</name>
    <name type="common">Trichoplax reptans</name>
    <dbReference type="NCBI Taxonomy" id="10228"/>
    <lineage>
        <taxon>Eukaryota</taxon>
        <taxon>Metazoa</taxon>
        <taxon>Placozoa</taxon>
        <taxon>Uniplacotomia</taxon>
        <taxon>Trichoplacea</taxon>
        <taxon>Trichoplacidae</taxon>
        <taxon>Trichoplax</taxon>
    </lineage>
</organism>
<dbReference type="GO" id="GO:0005737">
    <property type="term" value="C:cytoplasm"/>
    <property type="evidence" value="ECO:0000318"/>
    <property type="project" value="GO_Central"/>
</dbReference>
<dbReference type="KEGG" id="tad:TRIADDRAFT_5203"/>
<evidence type="ECO:0000256" key="1">
    <source>
        <dbReference type="ARBA" id="ARBA00004123"/>
    </source>
</evidence>
<dbReference type="GeneID" id="6758475"/>
<dbReference type="RefSeq" id="XP_002117209.1">
    <property type="nucleotide sequence ID" value="XM_002117173.1"/>
</dbReference>
<dbReference type="InterPro" id="IPR036081">
    <property type="entry name" value="Translin_sf"/>
</dbReference>
<dbReference type="HOGENOM" id="CLU_067225_0_0_1"/>
<dbReference type="FunFam" id="1.20.58.200:FF:000001">
    <property type="entry name" value="Translin-associated factor X"/>
    <property type="match status" value="1"/>
</dbReference>
<evidence type="ECO:0000256" key="5">
    <source>
        <dbReference type="ARBA" id="ARBA00023242"/>
    </source>
</evidence>
<sequence>FKLYQIELDHHHDTHEQLIKISRDVTVASKRCIFLLHRAADWPRKRKLTLKQAKAELDNIHDGLLGKIAEYIKMDTHIYAKAYYPGLEEYVEAITFYYFLQESRLISLNDLHHIAPLAGKLITPYSYAGGIADLSGELMRMCINVSATATGNLPYQICLFVHTLFVQFIALTRNNRELLIKCKQIEQNLAKIEKACYEVKLRNTEV</sequence>
<dbReference type="CDD" id="cd14820">
    <property type="entry name" value="TRAX"/>
    <property type="match status" value="1"/>
</dbReference>
<proteinExistence type="inferred from homology"/>
<dbReference type="GO" id="GO:0046872">
    <property type="term" value="F:metal ion binding"/>
    <property type="evidence" value="ECO:0007669"/>
    <property type="project" value="UniProtKB-KW"/>
</dbReference>
<dbReference type="GO" id="GO:0004521">
    <property type="term" value="F:RNA endonuclease activity"/>
    <property type="evidence" value="ECO:0000318"/>
    <property type="project" value="GO_Central"/>
</dbReference>
<keyword evidence="5" id="KW-0539">Nucleus</keyword>
<evidence type="ECO:0008006" key="9">
    <source>
        <dbReference type="Google" id="ProtNLM"/>
    </source>
</evidence>
<dbReference type="OrthoDB" id="31005at2759"/>
<dbReference type="PhylomeDB" id="B3SAH2"/>
<feature type="non-terminal residue" evidence="7">
    <location>
        <position position="1"/>
    </location>
</feature>